<dbReference type="InterPro" id="IPR013570">
    <property type="entry name" value="Tscrpt_reg_YsiA_C"/>
</dbReference>
<evidence type="ECO:0000259" key="3">
    <source>
        <dbReference type="PROSITE" id="PS50977"/>
    </source>
</evidence>
<dbReference type="InterPro" id="IPR036271">
    <property type="entry name" value="Tet_transcr_reg_TetR-rel_C_sf"/>
</dbReference>
<dbReference type="EMBL" id="JACNJD010000365">
    <property type="protein sequence ID" value="MBC8179270.1"/>
    <property type="molecule type" value="Genomic_DNA"/>
</dbReference>
<reference evidence="4 5" key="1">
    <citation type="submission" date="2020-08" db="EMBL/GenBank/DDBJ databases">
        <title>Bridging the membrane lipid divide: bacteria of the FCB group superphylum have the potential to synthesize archaeal ether lipids.</title>
        <authorList>
            <person name="Villanueva L."/>
            <person name="Von Meijenfeldt F.A.B."/>
            <person name="Westbye A.B."/>
            <person name="Yadav S."/>
            <person name="Hopmans E.C."/>
            <person name="Dutilh B.E."/>
            <person name="Sinninghe Damste J.S."/>
        </authorList>
    </citation>
    <scope>NUCLEOTIDE SEQUENCE [LARGE SCALE GENOMIC DNA]</scope>
    <source>
        <strain evidence="4">NIOZ-UU27</strain>
    </source>
</reference>
<dbReference type="Gene3D" id="1.10.357.10">
    <property type="entry name" value="Tetracycline Repressor, domain 2"/>
    <property type="match status" value="1"/>
</dbReference>
<keyword evidence="1 2" id="KW-0238">DNA-binding</keyword>
<dbReference type="InterPro" id="IPR001647">
    <property type="entry name" value="HTH_TetR"/>
</dbReference>
<dbReference type="SUPFAM" id="SSF46689">
    <property type="entry name" value="Homeodomain-like"/>
    <property type="match status" value="1"/>
</dbReference>
<feature type="domain" description="HTH tetR-type" evidence="3">
    <location>
        <begin position="8"/>
        <end position="68"/>
    </location>
</feature>
<evidence type="ECO:0000256" key="2">
    <source>
        <dbReference type="PROSITE-ProRule" id="PRU00335"/>
    </source>
</evidence>
<sequence>MAEAKAWPPGRIKIADALRVLLETKDFGAITTSEIAKSAGVTEALIYKYFKGKRDLLYQLLSEYLEHYDVQVERDLKGIKGALNKLRKLIWSHINVYATDRVFAKILLLDVRSFSDYYTSETYKLVRKYTEILLEIIQEGIKNQEIRDDIPPVFLRQAILGSIENVCLTRVVFDQKISPDDLTEKLCEFVFKGIEHGASKN</sequence>
<feature type="DNA-binding region" description="H-T-H motif" evidence="2">
    <location>
        <begin position="31"/>
        <end position="50"/>
    </location>
</feature>
<dbReference type="InterPro" id="IPR009057">
    <property type="entry name" value="Homeodomain-like_sf"/>
</dbReference>
<comment type="caution">
    <text evidence="4">The sequence shown here is derived from an EMBL/GenBank/DDBJ whole genome shotgun (WGS) entry which is preliminary data.</text>
</comment>
<name>A0A8J6T540_9DELT</name>
<evidence type="ECO:0000256" key="1">
    <source>
        <dbReference type="ARBA" id="ARBA00023125"/>
    </source>
</evidence>
<dbReference type="Pfam" id="PF08359">
    <property type="entry name" value="TetR_C_4"/>
    <property type="match status" value="1"/>
</dbReference>
<dbReference type="AlphaFoldDB" id="A0A8J6T540"/>
<proteinExistence type="predicted"/>
<dbReference type="Pfam" id="PF00440">
    <property type="entry name" value="TetR_N"/>
    <property type="match status" value="1"/>
</dbReference>
<dbReference type="CDD" id="cd00093">
    <property type="entry name" value="HTH_XRE"/>
    <property type="match status" value="1"/>
</dbReference>
<accession>A0A8J6T540</accession>
<dbReference type="Proteomes" id="UP000650524">
    <property type="component" value="Unassembled WGS sequence"/>
</dbReference>
<dbReference type="PANTHER" id="PTHR43479">
    <property type="entry name" value="ACREF/ENVCD OPERON REPRESSOR-RELATED"/>
    <property type="match status" value="1"/>
</dbReference>
<dbReference type="Gene3D" id="1.10.10.60">
    <property type="entry name" value="Homeodomain-like"/>
    <property type="match status" value="1"/>
</dbReference>
<dbReference type="PRINTS" id="PR00455">
    <property type="entry name" value="HTHTETR"/>
</dbReference>
<dbReference type="GO" id="GO:0003677">
    <property type="term" value="F:DNA binding"/>
    <property type="evidence" value="ECO:0007669"/>
    <property type="project" value="UniProtKB-UniRule"/>
</dbReference>
<dbReference type="PROSITE" id="PS50977">
    <property type="entry name" value="HTH_TETR_2"/>
    <property type="match status" value="1"/>
</dbReference>
<evidence type="ECO:0000313" key="4">
    <source>
        <dbReference type="EMBL" id="MBC8179270.1"/>
    </source>
</evidence>
<dbReference type="InterPro" id="IPR050624">
    <property type="entry name" value="HTH-type_Tx_Regulator"/>
</dbReference>
<dbReference type="InterPro" id="IPR001387">
    <property type="entry name" value="Cro/C1-type_HTH"/>
</dbReference>
<protein>
    <submittedName>
        <fullName evidence="4">TetR/AcrR family transcriptional regulator</fullName>
    </submittedName>
</protein>
<organism evidence="4 5">
    <name type="scientific">Candidatus Desulfacyla euxinica</name>
    <dbReference type="NCBI Taxonomy" id="2841693"/>
    <lineage>
        <taxon>Bacteria</taxon>
        <taxon>Deltaproteobacteria</taxon>
        <taxon>Candidatus Desulfacyla</taxon>
    </lineage>
</organism>
<dbReference type="PANTHER" id="PTHR43479:SF11">
    <property type="entry name" value="ACREF_ENVCD OPERON REPRESSOR-RELATED"/>
    <property type="match status" value="1"/>
</dbReference>
<dbReference type="SUPFAM" id="SSF48498">
    <property type="entry name" value="Tetracyclin repressor-like, C-terminal domain"/>
    <property type="match status" value="1"/>
</dbReference>
<gene>
    <name evidence="4" type="ORF">H8E19_17850</name>
</gene>
<evidence type="ECO:0000313" key="5">
    <source>
        <dbReference type="Proteomes" id="UP000650524"/>
    </source>
</evidence>